<evidence type="ECO:0000256" key="2">
    <source>
        <dbReference type="PIRSR" id="PIRSR619791-2"/>
    </source>
</evidence>
<comment type="caution">
    <text evidence="4">The sequence shown here is derived from an EMBL/GenBank/DDBJ whole genome shotgun (WGS) entry which is preliminary data.</text>
</comment>
<keyword evidence="2" id="KW-0349">Heme</keyword>
<organism evidence="4 5">
    <name type="scientific">Polyplax serrata</name>
    <name type="common">Common mouse louse</name>
    <dbReference type="NCBI Taxonomy" id="468196"/>
    <lineage>
        <taxon>Eukaryota</taxon>
        <taxon>Metazoa</taxon>
        <taxon>Ecdysozoa</taxon>
        <taxon>Arthropoda</taxon>
        <taxon>Hexapoda</taxon>
        <taxon>Insecta</taxon>
        <taxon>Pterygota</taxon>
        <taxon>Neoptera</taxon>
        <taxon>Paraneoptera</taxon>
        <taxon>Psocodea</taxon>
        <taxon>Troctomorpha</taxon>
        <taxon>Phthiraptera</taxon>
        <taxon>Anoplura</taxon>
        <taxon>Polyplacidae</taxon>
        <taxon>Polyplax</taxon>
    </lineage>
</organism>
<feature type="binding site" description="axial binding residue" evidence="2">
    <location>
        <position position="439"/>
    </location>
    <ligand>
        <name>heme b</name>
        <dbReference type="ChEBI" id="CHEBI:60344"/>
    </ligand>
    <ligandPart>
        <name>Fe</name>
        <dbReference type="ChEBI" id="CHEBI:18248"/>
    </ligandPart>
</feature>
<protein>
    <recommendedName>
        <fullName evidence="6">Peroxidase</fullName>
    </recommendedName>
</protein>
<dbReference type="PANTHER" id="PTHR11475:SF86">
    <property type="entry name" value="PEROXIDASE"/>
    <property type="match status" value="1"/>
</dbReference>
<keyword evidence="2" id="KW-0479">Metal-binding</keyword>
<reference evidence="4 5" key="1">
    <citation type="submission" date="2023-10" db="EMBL/GenBank/DDBJ databases">
        <title>Genomes of two closely related lineages of the louse Polyplax serrata with different host specificities.</title>
        <authorList>
            <person name="Martinu J."/>
            <person name="Tarabai H."/>
            <person name="Stefka J."/>
            <person name="Hypsa V."/>
        </authorList>
    </citation>
    <scope>NUCLEOTIDE SEQUENCE [LARGE SCALE GENOMIC DNA]</scope>
    <source>
        <strain evidence="4">HR10_N</strain>
    </source>
</reference>
<dbReference type="AlphaFoldDB" id="A0AAN8SCM0"/>
<dbReference type="PROSITE" id="PS50292">
    <property type="entry name" value="PEROXIDASE_3"/>
    <property type="match status" value="1"/>
</dbReference>
<dbReference type="GO" id="GO:0006979">
    <property type="term" value="P:response to oxidative stress"/>
    <property type="evidence" value="ECO:0007669"/>
    <property type="project" value="InterPro"/>
</dbReference>
<dbReference type="InterPro" id="IPR019791">
    <property type="entry name" value="Haem_peroxidase_animal"/>
</dbReference>
<feature type="chain" id="PRO_5042893603" description="Peroxidase" evidence="3">
    <location>
        <begin position="27"/>
        <end position="695"/>
    </location>
</feature>
<keyword evidence="2" id="KW-0408">Iron</keyword>
<accession>A0AAN8SCM0</accession>
<dbReference type="Pfam" id="PF03098">
    <property type="entry name" value="An_peroxidase"/>
    <property type="match status" value="1"/>
</dbReference>
<dbReference type="Proteomes" id="UP001372834">
    <property type="component" value="Unassembled WGS sequence"/>
</dbReference>
<dbReference type="EMBL" id="JAWJWE010000001">
    <property type="protein sequence ID" value="KAK6644323.1"/>
    <property type="molecule type" value="Genomic_DNA"/>
</dbReference>
<dbReference type="InterPro" id="IPR010255">
    <property type="entry name" value="Haem_peroxidase_sf"/>
</dbReference>
<keyword evidence="3" id="KW-0732">Signal</keyword>
<dbReference type="CDD" id="cd09823">
    <property type="entry name" value="peroxinectin_like"/>
    <property type="match status" value="1"/>
</dbReference>
<gene>
    <name evidence="4" type="ORF">RUM43_000590</name>
</gene>
<dbReference type="PANTHER" id="PTHR11475">
    <property type="entry name" value="OXIDASE/PEROXIDASE"/>
    <property type="match status" value="1"/>
</dbReference>
<evidence type="ECO:0000313" key="4">
    <source>
        <dbReference type="EMBL" id="KAK6644323.1"/>
    </source>
</evidence>
<keyword evidence="1" id="KW-0575">Peroxidase</keyword>
<evidence type="ECO:0000313" key="5">
    <source>
        <dbReference type="Proteomes" id="UP001372834"/>
    </source>
</evidence>
<keyword evidence="1" id="KW-0560">Oxidoreductase</keyword>
<dbReference type="Gene3D" id="1.10.640.10">
    <property type="entry name" value="Haem peroxidase domain superfamily, animal type"/>
    <property type="match status" value="1"/>
</dbReference>
<proteinExistence type="predicted"/>
<dbReference type="GO" id="GO:0020037">
    <property type="term" value="F:heme binding"/>
    <property type="evidence" value="ECO:0007669"/>
    <property type="project" value="InterPro"/>
</dbReference>
<sequence length="695" mass="78972">MEILISSFRSFYICTILVCCLRGAQNSPQSFEHQADEYSSSLLPSTSGFINDLSFYKGQGTPFFGQDQSSLIRYGPQYFYLLGNNGLNAQCPAINTNCVQQKYRTFDGSCNNLINPGWGTANMPYGRLVRPKYADQIRQPTISVTGKPLPPARTLSVELFPDVKIDDNRFTLATMQWGQLITHDMSLASGSTLAEQRAGMCCGPDASSQGTLNYQNGPQECFPIEVPPHDPLSKNLGQQCMTFSRTRTDQQLGCPSKRKSAEQISVVSHWIDASMVYGSDDQTAQSLRAFRKGKLLSEYRGGREWLPTNVNRSMVCEGLSQHGVGSCYAAGDIRVNQNTQLTVLQVLLLREHNRIAKKLAEMNPHWSDETVYQETRKIVIAEIQHITYYEWLPILLGYKNLLEHGIIYHSEHAYINDYNQHVDPSVLNEHATAAFRLFHTNIQGFLDLITENRYNHGSIRLSDHYNDPTVLEESNNFDDLTRGLSSQPQRATDKFHTSEITDFLFRNKQVIGFDLKAIDIQRGRDHGLASYNELREFCGSKRAHHFHDFLDFMEPEVIEKLQKLYAHPDDVELVVGGALEKLVPGTLSGPTYLCIMLEQFYRTRVADKYFYERGDHKGAFTPDQLIEIKKMSLARLMCDNGDNISSMQPRAFQLLSAKNPTVSCRDYQFIPFVNLEAWRDLHLNQKVYTSHLLSK</sequence>
<dbReference type="GO" id="GO:0004601">
    <property type="term" value="F:peroxidase activity"/>
    <property type="evidence" value="ECO:0007669"/>
    <property type="project" value="UniProtKB-KW"/>
</dbReference>
<dbReference type="InterPro" id="IPR037120">
    <property type="entry name" value="Haem_peroxidase_sf_animal"/>
</dbReference>
<evidence type="ECO:0008006" key="6">
    <source>
        <dbReference type="Google" id="ProtNLM"/>
    </source>
</evidence>
<dbReference type="GO" id="GO:0046872">
    <property type="term" value="F:metal ion binding"/>
    <property type="evidence" value="ECO:0007669"/>
    <property type="project" value="UniProtKB-KW"/>
</dbReference>
<feature type="signal peptide" evidence="3">
    <location>
        <begin position="1"/>
        <end position="26"/>
    </location>
</feature>
<name>A0AAN8SCM0_POLSC</name>
<evidence type="ECO:0000256" key="1">
    <source>
        <dbReference type="ARBA" id="ARBA00022559"/>
    </source>
</evidence>
<dbReference type="SUPFAM" id="SSF48113">
    <property type="entry name" value="Heme-dependent peroxidases"/>
    <property type="match status" value="1"/>
</dbReference>
<dbReference type="FunFam" id="1.10.640.10:FF:000009">
    <property type="entry name" value="Peroxidase, isoform B"/>
    <property type="match status" value="1"/>
</dbReference>
<evidence type="ECO:0000256" key="3">
    <source>
        <dbReference type="SAM" id="SignalP"/>
    </source>
</evidence>
<dbReference type="PRINTS" id="PR00457">
    <property type="entry name" value="ANPEROXIDASE"/>
</dbReference>